<gene>
    <name evidence="14" type="primary">LOC113206295</name>
</gene>
<dbReference type="RefSeq" id="XP_052126975.1">
    <property type="nucleotide sequence ID" value="XM_052271015.1"/>
</dbReference>
<keyword evidence="5 12" id="KW-0812">Transmembrane</keyword>
<sequence>MDGGESQLLEPLLVAGSEFGAADDSSGSEQPVPRVPSRTLPRRGQAGGPRLDPVWEPRDSFTSFSSSSGANGGGGGAGAARTNERHLIFLEPPSSSSMDRRGWRRPSAPSIFHHIETALGRRPSVTPAPAVTVLPSAPAPAPTSILRSTAASPAMDVTPIQHACGTVALRRPSAVVLMSHHSPDEQRRLMDSPDVDLDRSNHSFTPLSVSDEYLKVTPKFDDTITVYLSAMYAKLLVTLGIAFPILETIYEEGKYYQGFYLYLYFGTFFFLLFMYGNVLKKRAVIFLVNTYRRKGSQPRPSIDSTLSGIARPGPRKHYGSFYLRLGAIAFGIGSMVYSGLEFGQFFELRTDCRFATQALTPAARMVLTLVQMQFIFLNNREMDMLRHKVVAQFGLMHMIATNLCEWLTVIIEEAKHEIHHLHLVGGLASLNDSLTEDGGGHHHHVATRSSHDGPHDAVDECIASDILGALVRNASPFLFPCTIEYSLICAVVLFEMWKVTHRDHAGGHGHGHGHGHGNRESREPESPHENGRSASHLSLDCTKAHKGLFAGIVVVVLTIISLILFFVLNEAPGFSDVAMHVVIVCELGLYVVTTLAVLMACYQIRALKYIKKTGGLGLDNTLLVMAQAGVFLYNVFSVLAYSSTGAMPRLLVSELIALIQTICQTIFVLDATRRRCSSPREHRRKPGRQMVTFLLVANMAMWCVNTMEKSRARSRPNLMKFYGEWPWTLIVHISMPLAIFYRFHSTICLFEIWKVCYKLKQHPQSMALGLRKHTDSERSDREGTG</sequence>
<name>A0A9C6U3U5_FRAOC</name>
<feature type="region of interest" description="Disordered" evidence="11">
    <location>
        <begin position="1"/>
        <end position="80"/>
    </location>
</feature>
<feature type="region of interest" description="Disordered" evidence="11">
    <location>
        <begin position="505"/>
        <end position="535"/>
    </location>
</feature>
<keyword evidence="13" id="KW-1185">Reference proteome</keyword>
<evidence type="ECO:0000256" key="9">
    <source>
        <dbReference type="ARBA" id="ARBA00023136"/>
    </source>
</evidence>
<keyword evidence="8" id="KW-0406">Ion transport</keyword>
<feature type="transmembrane region" description="Helical" evidence="12">
    <location>
        <begin position="727"/>
        <end position="750"/>
    </location>
</feature>
<feature type="compositionally biased region" description="Basic residues" evidence="11">
    <location>
        <begin position="507"/>
        <end position="516"/>
    </location>
</feature>
<evidence type="ECO:0000256" key="10">
    <source>
        <dbReference type="ARBA" id="ARBA00023303"/>
    </source>
</evidence>
<feature type="transmembrane region" description="Helical" evidence="12">
    <location>
        <begin position="580"/>
        <end position="602"/>
    </location>
</feature>
<feature type="transmembrane region" description="Helical" evidence="12">
    <location>
        <begin position="622"/>
        <end position="644"/>
    </location>
</feature>
<keyword evidence="9 12" id="KW-0472">Membrane</keyword>
<evidence type="ECO:0000256" key="6">
    <source>
        <dbReference type="ARBA" id="ARBA00022781"/>
    </source>
</evidence>
<dbReference type="PANTHER" id="PTHR21522:SF30">
    <property type="entry name" value="GH01206P"/>
    <property type="match status" value="1"/>
</dbReference>
<dbReference type="Pfam" id="PF03189">
    <property type="entry name" value="Otopetrin"/>
    <property type="match status" value="1"/>
</dbReference>
<feature type="compositionally biased region" description="Basic and acidic residues" evidence="11">
    <location>
        <begin position="517"/>
        <end position="531"/>
    </location>
</feature>
<comment type="subcellular location">
    <subcellularLocation>
        <location evidence="1">Cell membrane</location>
        <topology evidence="1">Multi-pass membrane protein</topology>
    </subcellularLocation>
</comment>
<protein>
    <submittedName>
        <fullName evidence="14">Proton channel OtopLc-like isoform X1</fullName>
    </submittedName>
</protein>
<organism evidence="13 14">
    <name type="scientific">Frankliniella occidentalis</name>
    <name type="common">Western flower thrips</name>
    <name type="synonym">Euthrips occidentalis</name>
    <dbReference type="NCBI Taxonomy" id="133901"/>
    <lineage>
        <taxon>Eukaryota</taxon>
        <taxon>Metazoa</taxon>
        <taxon>Ecdysozoa</taxon>
        <taxon>Arthropoda</taxon>
        <taxon>Hexapoda</taxon>
        <taxon>Insecta</taxon>
        <taxon>Pterygota</taxon>
        <taxon>Neoptera</taxon>
        <taxon>Paraneoptera</taxon>
        <taxon>Thysanoptera</taxon>
        <taxon>Terebrantia</taxon>
        <taxon>Thripoidea</taxon>
        <taxon>Thripidae</taxon>
        <taxon>Frankliniella</taxon>
    </lineage>
</organism>
<proteinExistence type="inferred from homology"/>
<dbReference type="GO" id="GO:0005886">
    <property type="term" value="C:plasma membrane"/>
    <property type="evidence" value="ECO:0007669"/>
    <property type="project" value="UniProtKB-SubCell"/>
</dbReference>
<dbReference type="Proteomes" id="UP000504606">
    <property type="component" value="Unplaced"/>
</dbReference>
<keyword evidence="4" id="KW-1003">Cell membrane</keyword>
<feature type="transmembrane region" description="Helical" evidence="12">
    <location>
        <begin position="321"/>
        <end position="338"/>
    </location>
</feature>
<reference evidence="14" key="1">
    <citation type="submission" date="2025-08" db="UniProtKB">
        <authorList>
            <consortium name="RefSeq"/>
        </authorList>
    </citation>
    <scope>IDENTIFICATION</scope>
    <source>
        <tissue evidence="14">Whole organism</tissue>
    </source>
</reference>
<feature type="transmembrane region" description="Helical" evidence="12">
    <location>
        <begin position="690"/>
        <end position="707"/>
    </location>
</feature>
<evidence type="ECO:0000256" key="12">
    <source>
        <dbReference type="SAM" id="Phobius"/>
    </source>
</evidence>
<dbReference type="GO" id="GO:0015252">
    <property type="term" value="F:proton channel activity"/>
    <property type="evidence" value="ECO:0007669"/>
    <property type="project" value="InterPro"/>
</dbReference>
<dbReference type="PANTHER" id="PTHR21522">
    <property type="entry name" value="PROTON CHANNEL OTOP"/>
    <property type="match status" value="1"/>
</dbReference>
<feature type="transmembrane region" description="Helical" evidence="12">
    <location>
        <begin position="650"/>
        <end position="669"/>
    </location>
</feature>
<feature type="transmembrane region" description="Helical" evidence="12">
    <location>
        <begin position="224"/>
        <end position="246"/>
    </location>
</feature>
<evidence type="ECO:0000256" key="1">
    <source>
        <dbReference type="ARBA" id="ARBA00004651"/>
    </source>
</evidence>
<keyword evidence="7 12" id="KW-1133">Transmembrane helix</keyword>
<evidence type="ECO:0000256" key="8">
    <source>
        <dbReference type="ARBA" id="ARBA00023065"/>
    </source>
</evidence>
<evidence type="ECO:0000256" key="7">
    <source>
        <dbReference type="ARBA" id="ARBA00022989"/>
    </source>
</evidence>
<evidence type="ECO:0000256" key="4">
    <source>
        <dbReference type="ARBA" id="ARBA00022475"/>
    </source>
</evidence>
<keyword evidence="3" id="KW-0813">Transport</keyword>
<dbReference type="InterPro" id="IPR004878">
    <property type="entry name" value="Otopetrin"/>
</dbReference>
<feature type="transmembrane region" description="Helical" evidence="12">
    <location>
        <begin position="358"/>
        <end position="377"/>
    </location>
</feature>
<feature type="transmembrane region" description="Helical" evidence="12">
    <location>
        <begin position="258"/>
        <end position="276"/>
    </location>
</feature>
<evidence type="ECO:0000313" key="14">
    <source>
        <dbReference type="RefSeq" id="XP_052126975.1"/>
    </source>
</evidence>
<evidence type="ECO:0000256" key="3">
    <source>
        <dbReference type="ARBA" id="ARBA00022448"/>
    </source>
</evidence>
<dbReference type="OrthoDB" id="6429739at2759"/>
<evidence type="ECO:0000256" key="2">
    <source>
        <dbReference type="ARBA" id="ARBA00006513"/>
    </source>
</evidence>
<evidence type="ECO:0000313" key="13">
    <source>
        <dbReference type="Proteomes" id="UP000504606"/>
    </source>
</evidence>
<evidence type="ECO:0000256" key="11">
    <source>
        <dbReference type="SAM" id="MobiDB-lite"/>
    </source>
</evidence>
<comment type="similarity">
    <text evidence="2">Belongs to the otopetrin family.</text>
</comment>
<keyword evidence="10" id="KW-0407">Ion channel</keyword>
<feature type="transmembrane region" description="Helical" evidence="12">
    <location>
        <begin position="548"/>
        <end position="568"/>
    </location>
</feature>
<evidence type="ECO:0000256" key="5">
    <source>
        <dbReference type="ARBA" id="ARBA00022692"/>
    </source>
</evidence>
<dbReference type="AlphaFoldDB" id="A0A9C6U3U5"/>
<accession>A0A9C6U3U5</accession>
<dbReference type="GeneID" id="113206295"/>
<keyword evidence="6" id="KW-0375">Hydrogen ion transport</keyword>